<dbReference type="SUPFAM" id="SSF48371">
    <property type="entry name" value="ARM repeat"/>
    <property type="match status" value="1"/>
</dbReference>
<dbReference type="InterPro" id="IPR011989">
    <property type="entry name" value="ARM-like"/>
</dbReference>
<name>A0A7J7KPN5_BUGNE</name>
<keyword evidence="5" id="KW-0963">Cytoplasm</keyword>
<keyword evidence="7" id="KW-0539">Nucleus</keyword>
<dbReference type="InterPro" id="IPR044189">
    <property type="entry name" value="XPO4/7-like"/>
</dbReference>
<comment type="similarity">
    <text evidence="3">Belongs to the exportin family.</text>
</comment>
<evidence type="ECO:0000256" key="8">
    <source>
        <dbReference type="ARBA" id="ARBA00040444"/>
    </source>
</evidence>
<dbReference type="EMBL" id="VXIV02000179">
    <property type="protein sequence ID" value="KAF6040136.1"/>
    <property type="molecule type" value="Genomic_DNA"/>
</dbReference>
<evidence type="ECO:0000256" key="7">
    <source>
        <dbReference type="ARBA" id="ARBA00023242"/>
    </source>
</evidence>
<comment type="caution">
    <text evidence="9">The sequence shown here is derived from an EMBL/GenBank/DDBJ whole genome shotgun (WGS) entry which is preliminary data.</text>
</comment>
<dbReference type="GO" id="GO:0005049">
    <property type="term" value="F:nuclear export signal receptor activity"/>
    <property type="evidence" value="ECO:0007669"/>
    <property type="project" value="InterPro"/>
</dbReference>
<gene>
    <name evidence="9" type="ORF">EB796_001557</name>
</gene>
<reference evidence="9" key="1">
    <citation type="submission" date="2020-06" db="EMBL/GenBank/DDBJ databases">
        <title>Draft genome of Bugula neritina, a colonial animal packing powerful symbionts and potential medicines.</title>
        <authorList>
            <person name="Rayko M."/>
        </authorList>
    </citation>
    <scope>NUCLEOTIDE SEQUENCE [LARGE SCALE GENOMIC DNA]</scope>
    <source>
        <strain evidence="9">Kwan_BN1</strain>
    </source>
</reference>
<evidence type="ECO:0000256" key="5">
    <source>
        <dbReference type="ARBA" id="ARBA00022490"/>
    </source>
</evidence>
<keyword evidence="4" id="KW-0813">Transport</keyword>
<evidence type="ECO:0000256" key="4">
    <source>
        <dbReference type="ARBA" id="ARBA00022448"/>
    </source>
</evidence>
<dbReference type="GO" id="GO:0005643">
    <property type="term" value="C:nuclear pore"/>
    <property type="evidence" value="ECO:0007669"/>
    <property type="project" value="TreeGrafter"/>
</dbReference>
<evidence type="ECO:0000313" key="10">
    <source>
        <dbReference type="Proteomes" id="UP000593567"/>
    </source>
</evidence>
<dbReference type="Gene3D" id="1.25.10.10">
    <property type="entry name" value="Leucine-rich Repeat Variant"/>
    <property type="match status" value="1"/>
</dbReference>
<dbReference type="PANTHER" id="PTHR12596">
    <property type="entry name" value="EXPORTIN 4,7-RELATED"/>
    <property type="match status" value="1"/>
</dbReference>
<dbReference type="Proteomes" id="UP000593567">
    <property type="component" value="Unassembled WGS sequence"/>
</dbReference>
<sequence>METKFRLPVLEECAKVLLAAPNVVTKDVRKEAEKVFLEFRKTAFPYETCRFLLENSRNNFVQFQAVCTIKTSILREWTCLPTTTIEQLRLFLLNYVTTNLSLTPYVREEIFRALALIIKRGILDTENTTSSKIFDEQLIACGLLTALLNEFSNHNKTCGTGFTWDFHSRCKLHFEAYHLHQTLLFTLQILNNIVQLTTPYSGDELLVVTRVLSLADDILHWTFLTPTDILCSVSCPCDLAVGFNIVILLFYFRFSQSRIFVVV</sequence>
<accession>A0A7J7KPN5</accession>
<evidence type="ECO:0000256" key="2">
    <source>
        <dbReference type="ARBA" id="ARBA00004496"/>
    </source>
</evidence>
<keyword evidence="10" id="KW-1185">Reference proteome</keyword>
<dbReference type="AlphaFoldDB" id="A0A7J7KPN5"/>
<dbReference type="GO" id="GO:0005737">
    <property type="term" value="C:cytoplasm"/>
    <property type="evidence" value="ECO:0007669"/>
    <property type="project" value="UniProtKB-SubCell"/>
</dbReference>
<evidence type="ECO:0000256" key="3">
    <source>
        <dbReference type="ARBA" id="ARBA00009466"/>
    </source>
</evidence>
<keyword evidence="6" id="KW-0653">Protein transport</keyword>
<dbReference type="GO" id="GO:0006611">
    <property type="term" value="P:protein export from nucleus"/>
    <property type="evidence" value="ECO:0007669"/>
    <property type="project" value="TreeGrafter"/>
</dbReference>
<evidence type="ECO:0000313" key="9">
    <source>
        <dbReference type="EMBL" id="KAF6040136.1"/>
    </source>
</evidence>
<dbReference type="InterPro" id="IPR016024">
    <property type="entry name" value="ARM-type_fold"/>
</dbReference>
<comment type="subcellular location">
    <subcellularLocation>
        <location evidence="2">Cytoplasm</location>
    </subcellularLocation>
    <subcellularLocation>
        <location evidence="1">Nucleus</location>
    </subcellularLocation>
</comment>
<evidence type="ECO:0000256" key="6">
    <source>
        <dbReference type="ARBA" id="ARBA00022927"/>
    </source>
</evidence>
<protein>
    <recommendedName>
        <fullName evidence="8">Exportin-4</fullName>
    </recommendedName>
</protein>
<dbReference type="PANTHER" id="PTHR12596:SF1">
    <property type="entry name" value="EXPORTIN-4"/>
    <property type="match status" value="1"/>
</dbReference>
<dbReference type="OrthoDB" id="5548448at2759"/>
<evidence type="ECO:0000256" key="1">
    <source>
        <dbReference type="ARBA" id="ARBA00004123"/>
    </source>
</evidence>
<proteinExistence type="inferred from homology"/>
<organism evidence="9 10">
    <name type="scientific">Bugula neritina</name>
    <name type="common">Brown bryozoan</name>
    <name type="synonym">Sertularia neritina</name>
    <dbReference type="NCBI Taxonomy" id="10212"/>
    <lineage>
        <taxon>Eukaryota</taxon>
        <taxon>Metazoa</taxon>
        <taxon>Spiralia</taxon>
        <taxon>Lophotrochozoa</taxon>
        <taxon>Bryozoa</taxon>
        <taxon>Gymnolaemata</taxon>
        <taxon>Cheilostomatida</taxon>
        <taxon>Flustrina</taxon>
        <taxon>Buguloidea</taxon>
        <taxon>Bugulidae</taxon>
        <taxon>Bugula</taxon>
    </lineage>
</organism>